<keyword evidence="3" id="KW-1185">Reference proteome</keyword>
<evidence type="ECO:0000256" key="1">
    <source>
        <dbReference type="SAM" id="MobiDB-lite"/>
    </source>
</evidence>
<dbReference type="InterPro" id="IPR006735">
    <property type="entry name" value="Rtf2"/>
</dbReference>
<reference evidence="2 3" key="1">
    <citation type="submission" date="2023-10" db="EMBL/GenBank/DDBJ databases">
        <authorList>
            <person name="Maclean D."/>
            <person name="Macfadyen A."/>
        </authorList>
    </citation>
    <scope>NUCLEOTIDE SEQUENCE [LARGE SCALE GENOMIC DNA]</scope>
</reference>
<dbReference type="Pfam" id="PF04641">
    <property type="entry name" value="Rtf2"/>
    <property type="match status" value="1"/>
</dbReference>
<accession>A0AAV1HS16</accession>
<dbReference type="AlphaFoldDB" id="A0AAV1HS16"/>
<dbReference type="EMBL" id="CAUYUE010000002">
    <property type="protein sequence ID" value="CAK0738391.1"/>
    <property type="molecule type" value="Genomic_DNA"/>
</dbReference>
<proteinExistence type="predicted"/>
<evidence type="ECO:0008006" key="4">
    <source>
        <dbReference type="Google" id="ProtNLM"/>
    </source>
</evidence>
<evidence type="ECO:0000313" key="2">
    <source>
        <dbReference type="EMBL" id="CAK0738391.1"/>
    </source>
</evidence>
<evidence type="ECO:0000313" key="3">
    <source>
        <dbReference type="Proteomes" id="UP001314263"/>
    </source>
</evidence>
<sequence length="196" mass="21600">MEDQTARLTRWSTCSVSGHPLQAPFAADFLGSLYNREAVIEFLLGRCGSFADEEAEHRYANQIREGGSKFEHLRSLRDIFTVRLTPSEQAAEAAGSPESRAPFVCPVTGLSCLRFPMSALPGCGHAFSSRALAQMQDSLCGLCGKPFMQEDIVQLNGTAEQIQSLKQQLDRRRAKKAPKDRPRAKKRKLAADSLDA</sequence>
<gene>
    <name evidence="2" type="ORF">CVIRNUC_001036</name>
</gene>
<dbReference type="PANTHER" id="PTHR12775">
    <property type="entry name" value="PROTEIN C20ORF43 HOMOLOG"/>
    <property type="match status" value="1"/>
</dbReference>
<comment type="caution">
    <text evidence="2">The sequence shown here is derived from an EMBL/GenBank/DDBJ whole genome shotgun (WGS) entry which is preliminary data.</text>
</comment>
<dbReference type="GO" id="GO:0005634">
    <property type="term" value="C:nucleus"/>
    <property type="evidence" value="ECO:0007669"/>
    <property type="project" value="TreeGrafter"/>
</dbReference>
<dbReference type="GO" id="GO:0006274">
    <property type="term" value="P:DNA replication termination"/>
    <property type="evidence" value="ECO:0007669"/>
    <property type="project" value="TreeGrafter"/>
</dbReference>
<feature type="compositionally biased region" description="Basic residues" evidence="1">
    <location>
        <begin position="172"/>
        <end position="188"/>
    </location>
</feature>
<dbReference type="Proteomes" id="UP001314263">
    <property type="component" value="Unassembled WGS sequence"/>
</dbReference>
<feature type="region of interest" description="Disordered" evidence="1">
    <location>
        <begin position="164"/>
        <end position="196"/>
    </location>
</feature>
<name>A0AAV1HS16_9CHLO</name>
<organism evidence="2 3">
    <name type="scientific">Coccomyxa viridis</name>
    <dbReference type="NCBI Taxonomy" id="1274662"/>
    <lineage>
        <taxon>Eukaryota</taxon>
        <taxon>Viridiplantae</taxon>
        <taxon>Chlorophyta</taxon>
        <taxon>core chlorophytes</taxon>
        <taxon>Trebouxiophyceae</taxon>
        <taxon>Trebouxiophyceae incertae sedis</taxon>
        <taxon>Coccomyxaceae</taxon>
        <taxon>Coccomyxa</taxon>
    </lineage>
</organism>
<protein>
    <recommendedName>
        <fullName evidence="4">Replication termination factor 2</fullName>
    </recommendedName>
</protein>
<dbReference type="PANTHER" id="PTHR12775:SF0">
    <property type="entry name" value="REPLICATION TERMINATION FACTOR 2"/>
    <property type="match status" value="1"/>
</dbReference>